<accession>A0AAN9E8I6</accession>
<protein>
    <recommendedName>
        <fullName evidence="7">MYND-type domain-containing protein</fullName>
    </recommendedName>
</protein>
<dbReference type="GO" id="GO:0008270">
    <property type="term" value="F:zinc ion binding"/>
    <property type="evidence" value="ECO:0007669"/>
    <property type="project" value="UniProtKB-KW"/>
</dbReference>
<dbReference type="InterPro" id="IPR002893">
    <property type="entry name" value="Znf_MYND"/>
</dbReference>
<dbReference type="PANTHER" id="PTHR30620">
    <property type="entry name" value="PERIPLASMIC BETA-GLUCOSIDASE-RELATED"/>
    <property type="match status" value="1"/>
</dbReference>
<reference evidence="8 9" key="1">
    <citation type="submission" date="2024-01" db="EMBL/GenBank/DDBJ databases">
        <title>The genomes of 5 underutilized Papilionoideae crops provide insights into root nodulation and disease resistanc.</title>
        <authorList>
            <person name="Yuan L."/>
        </authorList>
    </citation>
    <scope>NUCLEOTIDE SEQUENCE [LARGE SCALE GENOMIC DNA]</scope>
    <source>
        <strain evidence="8">ZHUSHIDOU_FW_LH</strain>
        <tissue evidence="8">Leaf</tissue>
    </source>
</reference>
<evidence type="ECO:0000256" key="1">
    <source>
        <dbReference type="ARBA" id="ARBA00022723"/>
    </source>
</evidence>
<dbReference type="Pfam" id="PF00933">
    <property type="entry name" value="Glyco_hydro_3"/>
    <property type="match status" value="1"/>
</dbReference>
<dbReference type="PRINTS" id="PR00133">
    <property type="entry name" value="GLHYDRLASE3"/>
</dbReference>
<keyword evidence="2 5" id="KW-0863">Zinc-finger</keyword>
<comment type="caution">
    <text evidence="8">The sequence shown here is derived from an EMBL/GenBank/DDBJ whole genome shotgun (WGS) entry which is preliminary data.</text>
</comment>
<dbReference type="Proteomes" id="UP001372338">
    <property type="component" value="Unassembled WGS sequence"/>
</dbReference>
<keyword evidence="6" id="KW-0812">Transmembrane</keyword>
<dbReference type="PANTHER" id="PTHR30620:SF80">
    <property type="entry name" value="BETA-D-GLUCOSIDE GLUCOHYDROLASE"/>
    <property type="match status" value="1"/>
</dbReference>
<sequence>MWGLLGRPRTCANHGRWRSGLRRLFLSTYWPNMLQIERKYAYGGVVKKYYIGKEYRMSIFFSGIDAVHGHNSVYKATIFPHNIGLRATRDPELVKRIGAATALEVRATGIQYAYAPCIAVCRDPRWGRYYESYSEDPEVVEAMTEIISGLQGDILDNLTKGVAFIAGNICLKSLMLIYVASSLSSLNLNWFLELLGLAEKKAPISDHSTNINNTWLFLLLIFLAIVIFLVLHFLAEITGYNNNNARDVEVDDESLKEEEQDHLSHELDHYFDGGQQQLIHRTATSRGIIVRTHGACAYCGNPSNTRCSRCKVARYCSVECQIRHWRSGHKHECFETETEADKARPIHGHGPSKIAKKSERAFQVLSEYLQFLDSLSQLSAIQDMSRGVCSLG</sequence>
<proteinExistence type="predicted"/>
<dbReference type="GO" id="GO:0009251">
    <property type="term" value="P:glucan catabolic process"/>
    <property type="evidence" value="ECO:0007669"/>
    <property type="project" value="TreeGrafter"/>
</dbReference>
<keyword evidence="3" id="KW-0378">Hydrolase</keyword>
<name>A0AAN9E8I6_CROPI</name>
<dbReference type="InterPro" id="IPR017853">
    <property type="entry name" value="GH"/>
</dbReference>
<dbReference type="InterPro" id="IPR001764">
    <property type="entry name" value="Glyco_hydro_3_N"/>
</dbReference>
<dbReference type="InterPro" id="IPR036962">
    <property type="entry name" value="Glyco_hydro_3_N_sf"/>
</dbReference>
<evidence type="ECO:0000256" key="5">
    <source>
        <dbReference type="PROSITE-ProRule" id="PRU00134"/>
    </source>
</evidence>
<feature type="transmembrane region" description="Helical" evidence="6">
    <location>
        <begin position="215"/>
        <end position="235"/>
    </location>
</feature>
<dbReference type="AlphaFoldDB" id="A0AAN9E8I6"/>
<evidence type="ECO:0000313" key="8">
    <source>
        <dbReference type="EMBL" id="KAK7250887.1"/>
    </source>
</evidence>
<evidence type="ECO:0000259" key="7">
    <source>
        <dbReference type="PROSITE" id="PS50865"/>
    </source>
</evidence>
<dbReference type="Gene3D" id="6.10.140.2220">
    <property type="match status" value="1"/>
</dbReference>
<evidence type="ECO:0000256" key="6">
    <source>
        <dbReference type="SAM" id="Phobius"/>
    </source>
</evidence>
<dbReference type="Gene3D" id="3.20.20.300">
    <property type="entry name" value="Glycoside hydrolase, family 3, N-terminal domain"/>
    <property type="match status" value="1"/>
</dbReference>
<dbReference type="SUPFAM" id="SSF144232">
    <property type="entry name" value="HIT/MYND zinc finger-like"/>
    <property type="match status" value="1"/>
</dbReference>
<dbReference type="GO" id="GO:0008422">
    <property type="term" value="F:beta-glucosidase activity"/>
    <property type="evidence" value="ECO:0007669"/>
    <property type="project" value="TreeGrafter"/>
</dbReference>
<dbReference type="SUPFAM" id="SSF51445">
    <property type="entry name" value="(Trans)glycosidases"/>
    <property type="match status" value="1"/>
</dbReference>
<keyword evidence="9" id="KW-1185">Reference proteome</keyword>
<dbReference type="PROSITE" id="PS50865">
    <property type="entry name" value="ZF_MYND_2"/>
    <property type="match status" value="1"/>
</dbReference>
<keyword evidence="6" id="KW-0472">Membrane</keyword>
<organism evidence="8 9">
    <name type="scientific">Crotalaria pallida</name>
    <name type="common">Smooth rattlebox</name>
    <name type="synonym">Crotalaria striata</name>
    <dbReference type="NCBI Taxonomy" id="3830"/>
    <lineage>
        <taxon>Eukaryota</taxon>
        <taxon>Viridiplantae</taxon>
        <taxon>Streptophyta</taxon>
        <taxon>Embryophyta</taxon>
        <taxon>Tracheophyta</taxon>
        <taxon>Spermatophyta</taxon>
        <taxon>Magnoliopsida</taxon>
        <taxon>eudicotyledons</taxon>
        <taxon>Gunneridae</taxon>
        <taxon>Pentapetalae</taxon>
        <taxon>rosids</taxon>
        <taxon>fabids</taxon>
        <taxon>Fabales</taxon>
        <taxon>Fabaceae</taxon>
        <taxon>Papilionoideae</taxon>
        <taxon>50 kb inversion clade</taxon>
        <taxon>genistoids sensu lato</taxon>
        <taxon>core genistoids</taxon>
        <taxon>Crotalarieae</taxon>
        <taxon>Crotalaria</taxon>
    </lineage>
</organism>
<dbReference type="EMBL" id="JAYWIO010000007">
    <property type="protein sequence ID" value="KAK7250887.1"/>
    <property type="molecule type" value="Genomic_DNA"/>
</dbReference>
<evidence type="ECO:0000313" key="9">
    <source>
        <dbReference type="Proteomes" id="UP001372338"/>
    </source>
</evidence>
<dbReference type="InterPro" id="IPR051915">
    <property type="entry name" value="Cellulose_Degrad_GH3"/>
</dbReference>
<keyword evidence="1" id="KW-0479">Metal-binding</keyword>
<keyword evidence="4" id="KW-0862">Zinc</keyword>
<keyword evidence="6" id="KW-1133">Transmembrane helix</keyword>
<evidence type="ECO:0000256" key="3">
    <source>
        <dbReference type="ARBA" id="ARBA00022801"/>
    </source>
</evidence>
<evidence type="ECO:0000256" key="2">
    <source>
        <dbReference type="ARBA" id="ARBA00022771"/>
    </source>
</evidence>
<feature type="domain" description="MYND-type" evidence="7">
    <location>
        <begin position="296"/>
        <end position="333"/>
    </location>
</feature>
<dbReference type="FunFam" id="6.10.140.2220:FF:000006">
    <property type="entry name" value="Ubiquitin carboxyl-terminal hydrolase 15"/>
    <property type="match status" value="1"/>
</dbReference>
<evidence type="ECO:0000256" key="4">
    <source>
        <dbReference type="ARBA" id="ARBA00022833"/>
    </source>
</evidence>
<dbReference type="Pfam" id="PF01753">
    <property type="entry name" value="zf-MYND"/>
    <property type="match status" value="1"/>
</dbReference>
<gene>
    <name evidence="8" type="ORF">RIF29_33633</name>
</gene>